<name>A0ABR3F9M9_9AGAR</name>
<organism evidence="2 3">
    <name type="scientific">Marasmius crinis-equi</name>
    <dbReference type="NCBI Taxonomy" id="585013"/>
    <lineage>
        <taxon>Eukaryota</taxon>
        <taxon>Fungi</taxon>
        <taxon>Dikarya</taxon>
        <taxon>Basidiomycota</taxon>
        <taxon>Agaricomycotina</taxon>
        <taxon>Agaricomycetes</taxon>
        <taxon>Agaricomycetidae</taxon>
        <taxon>Agaricales</taxon>
        <taxon>Marasmiineae</taxon>
        <taxon>Marasmiaceae</taxon>
        <taxon>Marasmius</taxon>
    </lineage>
</organism>
<evidence type="ECO:0000313" key="3">
    <source>
        <dbReference type="Proteomes" id="UP001465976"/>
    </source>
</evidence>
<keyword evidence="1" id="KW-0472">Membrane</keyword>
<sequence>MHASLAYLSEEIRTLDTIIAHPRYRSGHTMPILPPEILLLIRGYVLTNVTNHLMAQSHLALQRYENTLRHLLCTECRSYNEYVYGLDLWQWEHFSGACHCVEVQAGYLASSPSSLTIPNSTPSLNPKQFIDRQQWLENYLSRKSLRFLPRRPREQPTPRSQHSIWSLVRNVLEHFQCTSVHHEARSGARSDGSSYVCEGSDILIVPDVRSPEEGVLLDEWSTKLKLRRVERDLALTVYDSQGISSLSLTPSVVTAAPSPLPTPPVHLPISTPNVPVISRTVARLFPALCTVLVTTISLPVSFVTLILTLVCYYCKPRAFRILF</sequence>
<keyword evidence="1" id="KW-1133">Transmembrane helix</keyword>
<comment type="caution">
    <text evidence="2">The sequence shown here is derived from an EMBL/GenBank/DDBJ whole genome shotgun (WGS) entry which is preliminary data.</text>
</comment>
<evidence type="ECO:0000256" key="1">
    <source>
        <dbReference type="SAM" id="Phobius"/>
    </source>
</evidence>
<keyword evidence="1" id="KW-0812">Transmembrane</keyword>
<accession>A0ABR3F9M9</accession>
<dbReference type="EMBL" id="JBAHYK010000689">
    <property type="protein sequence ID" value="KAL0571973.1"/>
    <property type="molecule type" value="Genomic_DNA"/>
</dbReference>
<proteinExistence type="predicted"/>
<protein>
    <submittedName>
        <fullName evidence="2">Uncharacterized protein</fullName>
    </submittedName>
</protein>
<gene>
    <name evidence="2" type="ORF">V5O48_009975</name>
</gene>
<evidence type="ECO:0000313" key="2">
    <source>
        <dbReference type="EMBL" id="KAL0571973.1"/>
    </source>
</evidence>
<keyword evidence="3" id="KW-1185">Reference proteome</keyword>
<reference evidence="2 3" key="1">
    <citation type="submission" date="2024-02" db="EMBL/GenBank/DDBJ databases">
        <title>A draft genome for the cacao thread blight pathogen Marasmius crinis-equi.</title>
        <authorList>
            <person name="Cohen S.P."/>
            <person name="Baruah I.K."/>
            <person name="Amoako-Attah I."/>
            <person name="Bukari Y."/>
            <person name="Meinhardt L.W."/>
            <person name="Bailey B.A."/>
        </authorList>
    </citation>
    <scope>NUCLEOTIDE SEQUENCE [LARGE SCALE GENOMIC DNA]</scope>
    <source>
        <strain evidence="2 3">GH-76</strain>
    </source>
</reference>
<dbReference type="Proteomes" id="UP001465976">
    <property type="component" value="Unassembled WGS sequence"/>
</dbReference>
<feature type="transmembrane region" description="Helical" evidence="1">
    <location>
        <begin position="284"/>
        <end position="314"/>
    </location>
</feature>